<evidence type="ECO:0000313" key="1">
    <source>
        <dbReference type="EMBL" id="SDQ62962.1"/>
    </source>
</evidence>
<name>A0ABY0TCQ0_9PROT</name>
<protein>
    <submittedName>
        <fullName evidence="1">Uncharacterized protein</fullName>
    </submittedName>
</protein>
<dbReference type="Proteomes" id="UP000183471">
    <property type="component" value="Unassembled WGS sequence"/>
</dbReference>
<reference evidence="1 2" key="1">
    <citation type="submission" date="2016-10" db="EMBL/GenBank/DDBJ databases">
        <authorList>
            <person name="Varghese N."/>
            <person name="Submissions S."/>
        </authorList>
    </citation>
    <scope>NUCLEOTIDE SEQUENCE [LARGE SCALE GENOMIC DNA]</scope>
    <source>
        <strain evidence="1 2">Nl1</strain>
    </source>
</reference>
<sequence length="48" mass="5243">MLPAVVFPLMVNQFPEESITLIVYTSGAGTLLMDATYINIITLLTHCS</sequence>
<accession>A0ABY0TCQ0</accession>
<comment type="caution">
    <text evidence="1">The sequence shown here is derived from an EMBL/GenBank/DDBJ whole genome shotgun (WGS) entry which is preliminary data.</text>
</comment>
<dbReference type="EMBL" id="FNKY01000001">
    <property type="protein sequence ID" value="SDQ62962.1"/>
    <property type="molecule type" value="Genomic_DNA"/>
</dbReference>
<proteinExistence type="predicted"/>
<organism evidence="1 2">
    <name type="scientific">Nitrosospira multiformis</name>
    <dbReference type="NCBI Taxonomy" id="1231"/>
    <lineage>
        <taxon>Bacteria</taxon>
        <taxon>Pseudomonadati</taxon>
        <taxon>Pseudomonadota</taxon>
        <taxon>Betaproteobacteria</taxon>
        <taxon>Nitrosomonadales</taxon>
        <taxon>Nitrosomonadaceae</taxon>
        <taxon>Nitrosospira</taxon>
    </lineage>
</organism>
<gene>
    <name evidence="1" type="ORF">SAMN05216402_1616</name>
</gene>
<evidence type="ECO:0000313" key="2">
    <source>
        <dbReference type="Proteomes" id="UP000183471"/>
    </source>
</evidence>
<keyword evidence="2" id="KW-1185">Reference proteome</keyword>